<feature type="chain" id="PRO_5012055622" description="VPLPA-CTERM protein sorting domain protein" evidence="2">
    <location>
        <begin position="25"/>
        <end position="239"/>
    </location>
</feature>
<dbReference type="AlphaFoldDB" id="A0A1X6ZK49"/>
<name>A0A1X6ZK49_9RHOB</name>
<accession>A0A1X6ZK49</accession>
<evidence type="ECO:0000313" key="4">
    <source>
        <dbReference type="Proteomes" id="UP000193061"/>
    </source>
</evidence>
<keyword evidence="1" id="KW-0812">Transmembrane</keyword>
<evidence type="ECO:0000256" key="2">
    <source>
        <dbReference type="SAM" id="SignalP"/>
    </source>
</evidence>
<dbReference type="InterPro" id="IPR022472">
    <property type="entry name" value="VPLPA-CTERM"/>
</dbReference>
<keyword evidence="2" id="KW-0732">Signal</keyword>
<keyword evidence="4" id="KW-1185">Reference proteome</keyword>
<feature type="transmembrane region" description="Helical" evidence="1">
    <location>
        <begin position="212"/>
        <end position="233"/>
    </location>
</feature>
<keyword evidence="1" id="KW-1133">Transmembrane helix</keyword>
<evidence type="ECO:0000313" key="3">
    <source>
        <dbReference type="EMBL" id="SLN53255.1"/>
    </source>
</evidence>
<gene>
    <name evidence="3" type="ORF">ROA7450_02719</name>
</gene>
<organism evidence="3 4">
    <name type="scientific">Roseovarius albus</name>
    <dbReference type="NCBI Taxonomy" id="1247867"/>
    <lineage>
        <taxon>Bacteria</taxon>
        <taxon>Pseudomonadati</taxon>
        <taxon>Pseudomonadota</taxon>
        <taxon>Alphaproteobacteria</taxon>
        <taxon>Rhodobacterales</taxon>
        <taxon>Roseobacteraceae</taxon>
        <taxon>Roseovarius</taxon>
    </lineage>
</organism>
<evidence type="ECO:0008006" key="5">
    <source>
        <dbReference type="Google" id="ProtNLM"/>
    </source>
</evidence>
<proteinExistence type="predicted"/>
<dbReference type="RefSeq" id="WP_085806340.1">
    <property type="nucleotide sequence ID" value="NZ_FWFX01000008.1"/>
</dbReference>
<dbReference type="NCBIfam" id="TIGR03370">
    <property type="entry name" value="VPLPA-CTERM"/>
    <property type="match status" value="1"/>
</dbReference>
<protein>
    <recommendedName>
        <fullName evidence="5">VPLPA-CTERM protein sorting domain protein</fullName>
    </recommendedName>
</protein>
<dbReference type="EMBL" id="FWFX01000008">
    <property type="protein sequence ID" value="SLN53255.1"/>
    <property type="molecule type" value="Genomic_DNA"/>
</dbReference>
<reference evidence="3 4" key="1">
    <citation type="submission" date="2017-03" db="EMBL/GenBank/DDBJ databases">
        <authorList>
            <person name="Afonso C.L."/>
            <person name="Miller P.J."/>
            <person name="Scott M.A."/>
            <person name="Spackman E."/>
            <person name="Goraichik I."/>
            <person name="Dimitrov K.M."/>
            <person name="Suarez D.L."/>
            <person name="Swayne D.E."/>
        </authorList>
    </citation>
    <scope>NUCLEOTIDE SEQUENCE [LARGE SCALE GENOMIC DNA]</scope>
    <source>
        <strain evidence="3 4">CECT 7450</strain>
    </source>
</reference>
<evidence type="ECO:0000256" key="1">
    <source>
        <dbReference type="SAM" id="Phobius"/>
    </source>
</evidence>
<keyword evidence="1" id="KW-0472">Membrane</keyword>
<sequence length="239" mass="24101">MGISLKSPIVASAMVCGIACGVQAATIGSAVLGNGSNTTVVGQPTPSGSEQAALLADAAGTSALAADIIGYFIPLGGSNCTFGSSGCGLNADAGFGGLILSMWLKFTNVEGGNSTLNLFFEDLDLAGSNDPQNFFEQVVVHDTSGVEVATFDDVTNSGVSGDTGTQLITSVGLGSLIANDDYWIKLDFSASSQRNGYNTPEFLIAAIDGTPAVIPLPAAGWLLLAGLGGLFGLRRKKAA</sequence>
<dbReference type="Proteomes" id="UP000193061">
    <property type="component" value="Unassembled WGS sequence"/>
</dbReference>
<feature type="signal peptide" evidence="2">
    <location>
        <begin position="1"/>
        <end position="24"/>
    </location>
</feature>